<feature type="transmembrane region" description="Helical" evidence="5">
    <location>
        <begin position="108"/>
        <end position="128"/>
    </location>
</feature>
<dbReference type="PANTHER" id="PTHR35371:SF1">
    <property type="entry name" value="BLR7753 PROTEIN"/>
    <property type="match status" value="1"/>
</dbReference>
<evidence type="ECO:0000256" key="5">
    <source>
        <dbReference type="SAM" id="Phobius"/>
    </source>
</evidence>
<dbReference type="EMBL" id="JAOVZO020000017">
    <property type="protein sequence ID" value="MDC8013479.1"/>
    <property type="molecule type" value="Genomic_DNA"/>
</dbReference>
<evidence type="ECO:0000256" key="1">
    <source>
        <dbReference type="ARBA" id="ARBA00004370"/>
    </source>
</evidence>
<keyword evidence="3 5" id="KW-1133">Transmembrane helix</keyword>
<organism evidence="6 7">
    <name type="scientific">Tahibacter soli</name>
    <dbReference type="NCBI Taxonomy" id="2983605"/>
    <lineage>
        <taxon>Bacteria</taxon>
        <taxon>Pseudomonadati</taxon>
        <taxon>Pseudomonadota</taxon>
        <taxon>Gammaproteobacteria</taxon>
        <taxon>Lysobacterales</taxon>
        <taxon>Rhodanobacteraceae</taxon>
        <taxon>Tahibacter</taxon>
    </lineage>
</organism>
<proteinExistence type="predicted"/>
<evidence type="ECO:0000256" key="4">
    <source>
        <dbReference type="ARBA" id="ARBA00023136"/>
    </source>
</evidence>
<dbReference type="Proteomes" id="UP001139971">
    <property type="component" value="Unassembled WGS sequence"/>
</dbReference>
<protein>
    <submittedName>
        <fullName evidence="6">MAPEG family protein</fullName>
    </submittedName>
</protein>
<keyword evidence="2 5" id="KW-0812">Transmembrane</keyword>
<dbReference type="InterPro" id="IPR023352">
    <property type="entry name" value="MAPEG-like_dom_sf"/>
</dbReference>
<dbReference type="Gene3D" id="1.20.120.550">
    <property type="entry name" value="Membrane associated eicosanoid/glutathione metabolism-like domain"/>
    <property type="match status" value="1"/>
</dbReference>
<dbReference type="GO" id="GO:0016020">
    <property type="term" value="C:membrane"/>
    <property type="evidence" value="ECO:0007669"/>
    <property type="project" value="UniProtKB-SubCell"/>
</dbReference>
<dbReference type="RefSeq" id="WP_263545686.1">
    <property type="nucleotide sequence ID" value="NZ_JAOVZO020000017.1"/>
</dbReference>
<name>A0A9X3YJF2_9GAMM</name>
<dbReference type="SUPFAM" id="SSF161084">
    <property type="entry name" value="MAPEG domain-like"/>
    <property type="match status" value="1"/>
</dbReference>
<dbReference type="InterPro" id="IPR001129">
    <property type="entry name" value="Membr-assoc_MAPEG"/>
</dbReference>
<sequence>MTIAFWCVLAAAVMPLLFTAIAKFGEGGKGFTNRKPRLFQQNLEGYRARSHWAHLNSLEAFPPFAAAVLIAQFLHAPQGRIDLLAIAFIVLRLVYGALYIADKALLRSAVWALGFFCVVGLFVVAATGGG</sequence>
<keyword evidence="7" id="KW-1185">Reference proteome</keyword>
<evidence type="ECO:0000256" key="3">
    <source>
        <dbReference type="ARBA" id="ARBA00022989"/>
    </source>
</evidence>
<dbReference type="Pfam" id="PF01124">
    <property type="entry name" value="MAPEG"/>
    <property type="match status" value="1"/>
</dbReference>
<evidence type="ECO:0000313" key="6">
    <source>
        <dbReference type="EMBL" id="MDC8013479.1"/>
    </source>
</evidence>
<evidence type="ECO:0000313" key="7">
    <source>
        <dbReference type="Proteomes" id="UP001139971"/>
    </source>
</evidence>
<gene>
    <name evidence="6" type="ORF">OD750_013115</name>
</gene>
<accession>A0A9X3YJF2</accession>
<reference evidence="6" key="1">
    <citation type="submission" date="2023-02" db="EMBL/GenBank/DDBJ databases">
        <title>Tahibacter soli sp. nov. isolated from soil.</title>
        <authorList>
            <person name="Baek J.H."/>
            <person name="Lee J.K."/>
            <person name="Choi D.G."/>
            <person name="Jeon C.O."/>
        </authorList>
    </citation>
    <scope>NUCLEOTIDE SEQUENCE</scope>
    <source>
        <strain evidence="6">BL</strain>
    </source>
</reference>
<comment type="caution">
    <text evidence="6">The sequence shown here is derived from an EMBL/GenBank/DDBJ whole genome shotgun (WGS) entry which is preliminary data.</text>
</comment>
<dbReference type="PANTHER" id="PTHR35371">
    <property type="entry name" value="INNER MEMBRANE PROTEIN"/>
    <property type="match status" value="1"/>
</dbReference>
<comment type="subcellular location">
    <subcellularLocation>
        <location evidence="1">Membrane</location>
    </subcellularLocation>
</comment>
<feature type="transmembrane region" description="Helical" evidence="5">
    <location>
        <begin position="83"/>
        <end position="101"/>
    </location>
</feature>
<evidence type="ECO:0000256" key="2">
    <source>
        <dbReference type="ARBA" id="ARBA00022692"/>
    </source>
</evidence>
<keyword evidence="4 5" id="KW-0472">Membrane</keyword>
<dbReference type="AlphaFoldDB" id="A0A9X3YJF2"/>